<name>A0A0C9ZZ08_9AGAM</name>
<sequence>MTSIRWKPQITYRSPTAGTTALHLEVPPVGSHASSSSHSPSPQSLQHWTIHQSTHSKRHKRWMMGPSLPLYHPLGRLALSLPDLDPTAFGLPAPAVIMDDPTRRSSNRARRPAPKVRDANEPAPSPITSIDIVPAPEPEPKEKPSSRRRRPAGGGNKRKRREVDDGDATYPAKRSRNPRSSAANATARTPTAGEPSPPYSVDNSALSPAPDDPPEEKRPERRTTKSRGLPPRRDSTGSEATVTSVSASIVAGSVALLKDGGEDALDIDTSPSSRPRDTERTTRSGDLSSKDASSDGGDKAANNVPG</sequence>
<dbReference type="AlphaFoldDB" id="A0A0C9ZZ08"/>
<feature type="region of interest" description="Disordered" evidence="1">
    <location>
        <begin position="93"/>
        <end position="245"/>
    </location>
</feature>
<keyword evidence="3" id="KW-1185">Reference proteome</keyword>
<reference evidence="3" key="2">
    <citation type="submission" date="2015-01" db="EMBL/GenBank/DDBJ databases">
        <title>Evolutionary Origins and Diversification of the Mycorrhizal Mutualists.</title>
        <authorList>
            <consortium name="DOE Joint Genome Institute"/>
            <consortium name="Mycorrhizal Genomics Consortium"/>
            <person name="Kohler A."/>
            <person name="Kuo A."/>
            <person name="Nagy L.G."/>
            <person name="Floudas D."/>
            <person name="Copeland A."/>
            <person name="Barry K.W."/>
            <person name="Cichocki N."/>
            <person name="Veneault-Fourrey C."/>
            <person name="LaButti K."/>
            <person name="Lindquist E.A."/>
            <person name="Lipzen A."/>
            <person name="Lundell T."/>
            <person name="Morin E."/>
            <person name="Murat C."/>
            <person name="Riley R."/>
            <person name="Ohm R."/>
            <person name="Sun H."/>
            <person name="Tunlid A."/>
            <person name="Henrissat B."/>
            <person name="Grigoriev I.V."/>
            <person name="Hibbett D.S."/>
            <person name="Martin F."/>
        </authorList>
    </citation>
    <scope>NUCLEOTIDE SEQUENCE [LARGE SCALE GENOMIC DNA]</scope>
    <source>
        <strain evidence="3">UH-Slu-Lm8-n1</strain>
    </source>
</reference>
<feature type="compositionally biased region" description="Basic and acidic residues" evidence="1">
    <location>
        <begin position="274"/>
        <end position="298"/>
    </location>
</feature>
<reference evidence="2 3" key="1">
    <citation type="submission" date="2014-04" db="EMBL/GenBank/DDBJ databases">
        <authorList>
            <consortium name="DOE Joint Genome Institute"/>
            <person name="Kuo A."/>
            <person name="Ruytinx J."/>
            <person name="Rineau F."/>
            <person name="Colpaert J."/>
            <person name="Kohler A."/>
            <person name="Nagy L.G."/>
            <person name="Floudas D."/>
            <person name="Copeland A."/>
            <person name="Barry K.W."/>
            <person name="Cichocki N."/>
            <person name="Veneault-Fourrey C."/>
            <person name="LaButti K."/>
            <person name="Lindquist E.A."/>
            <person name="Lipzen A."/>
            <person name="Lundell T."/>
            <person name="Morin E."/>
            <person name="Murat C."/>
            <person name="Sun H."/>
            <person name="Tunlid A."/>
            <person name="Henrissat B."/>
            <person name="Grigoriev I.V."/>
            <person name="Hibbett D.S."/>
            <person name="Martin F."/>
            <person name="Nordberg H.P."/>
            <person name="Cantor M.N."/>
            <person name="Hua S.X."/>
        </authorList>
    </citation>
    <scope>NUCLEOTIDE SEQUENCE [LARGE SCALE GENOMIC DNA]</scope>
    <source>
        <strain evidence="2 3">UH-Slu-Lm8-n1</strain>
    </source>
</reference>
<proteinExistence type="predicted"/>
<dbReference type="EMBL" id="KN835226">
    <property type="protein sequence ID" value="KIK42920.1"/>
    <property type="molecule type" value="Genomic_DNA"/>
</dbReference>
<protein>
    <submittedName>
        <fullName evidence="2">Uncharacterized protein</fullName>
    </submittedName>
</protein>
<feature type="compositionally biased region" description="Low complexity" evidence="1">
    <location>
        <begin position="31"/>
        <end position="44"/>
    </location>
</feature>
<gene>
    <name evidence="2" type="ORF">CY34DRAFT_804411</name>
</gene>
<evidence type="ECO:0000313" key="3">
    <source>
        <dbReference type="Proteomes" id="UP000054485"/>
    </source>
</evidence>
<feature type="compositionally biased region" description="Basic residues" evidence="1">
    <location>
        <begin position="146"/>
        <end position="160"/>
    </location>
</feature>
<feature type="compositionally biased region" description="Basic residues" evidence="1">
    <location>
        <begin position="105"/>
        <end position="114"/>
    </location>
</feature>
<dbReference type="InParanoid" id="A0A0C9ZZ08"/>
<accession>A0A0C9ZZ08</accession>
<feature type="region of interest" description="Disordered" evidence="1">
    <location>
        <begin position="27"/>
        <end position="53"/>
    </location>
</feature>
<evidence type="ECO:0000313" key="2">
    <source>
        <dbReference type="EMBL" id="KIK42920.1"/>
    </source>
</evidence>
<dbReference type="HOGENOM" id="CLU_063484_1_0_1"/>
<dbReference type="Proteomes" id="UP000054485">
    <property type="component" value="Unassembled WGS sequence"/>
</dbReference>
<feature type="region of interest" description="Disordered" evidence="1">
    <location>
        <begin position="258"/>
        <end position="306"/>
    </location>
</feature>
<feature type="compositionally biased region" description="Polar residues" evidence="1">
    <location>
        <begin position="178"/>
        <end position="189"/>
    </location>
</feature>
<organism evidence="2 3">
    <name type="scientific">Suillus luteus UH-Slu-Lm8-n1</name>
    <dbReference type="NCBI Taxonomy" id="930992"/>
    <lineage>
        <taxon>Eukaryota</taxon>
        <taxon>Fungi</taxon>
        <taxon>Dikarya</taxon>
        <taxon>Basidiomycota</taxon>
        <taxon>Agaricomycotina</taxon>
        <taxon>Agaricomycetes</taxon>
        <taxon>Agaricomycetidae</taxon>
        <taxon>Boletales</taxon>
        <taxon>Suillineae</taxon>
        <taxon>Suillaceae</taxon>
        <taxon>Suillus</taxon>
    </lineage>
</organism>
<dbReference type="OrthoDB" id="2676123at2759"/>
<evidence type="ECO:0000256" key="1">
    <source>
        <dbReference type="SAM" id="MobiDB-lite"/>
    </source>
</evidence>